<evidence type="ECO:0000313" key="10">
    <source>
        <dbReference type="Proteomes" id="UP000218831"/>
    </source>
</evidence>
<dbReference type="PRINTS" id="PR00726">
    <property type="entry name" value="LEXASERPTASE"/>
</dbReference>
<dbReference type="AlphaFoldDB" id="A0A2A2GBX5"/>
<comment type="caution">
    <text evidence="9">The sequence shown here is derived from an EMBL/GenBank/DDBJ whole genome shotgun (WGS) entry which is preliminary data.</text>
</comment>
<keyword evidence="3 7" id="KW-0378">Hydrolase</keyword>
<keyword evidence="2" id="KW-0227">DNA damage</keyword>
<evidence type="ECO:0000256" key="4">
    <source>
        <dbReference type="ARBA" id="ARBA00022813"/>
    </source>
</evidence>
<keyword evidence="6" id="KW-0742">SOS response</keyword>
<evidence type="ECO:0000313" key="9">
    <source>
        <dbReference type="EMBL" id="PAU94349.1"/>
    </source>
</evidence>
<dbReference type="GO" id="GO:0009432">
    <property type="term" value="P:SOS response"/>
    <property type="evidence" value="ECO:0007669"/>
    <property type="project" value="UniProtKB-KW"/>
</dbReference>
<dbReference type="GO" id="GO:0006355">
    <property type="term" value="P:regulation of DNA-templated transcription"/>
    <property type="evidence" value="ECO:0007669"/>
    <property type="project" value="InterPro"/>
</dbReference>
<dbReference type="GO" id="GO:0003677">
    <property type="term" value="F:DNA binding"/>
    <property type="evidence" value="ECO:0007669"/>
    <property type="project" value="InterPro"/>
</dbReference>
<dbReference type="InterPro" id="IPR015927">
    <property type="entry name" value="Peptidase_S24_S26A/B/C"/>
</dbReference>
<organism evidence="9 10">
    <name type="scientific">Fodinibius salipaludis</name>
    <dbReference type="NCBI Taxonomy" id="2032627"/>
    <lineage>
        <taxon>Bacteria</taxon>
        <taxon>Pseudomonadati</taxon>
        <taxon>Balneolota</taxon>
        <taxon>Balneolia</taxon>
        <taxon>Balneolales</taxon>
        <taxon>Balneolaceae</taxon>
        <taxon>Fodinibius</taxon>
    </lineage>
</organism>
<dbReference type="PANTHER" id="PTHR33516:SF2">
    <property type="entry name" value="LEXA REPRESSOR-RELATED"/>
    <property type="match status" value="1"/>
</dbReference>
<dbReference type="NCBIfam" id="NF007621">
    <property type="entry name" value="PRK10276.1"/>
    <property type="match status" value="1"/>
</dbReference>
<accession>A0A2A2GBX5</accession>
<evidence type="ECO:0000256" key="7">
    <source>
        <dbReference type="RuleBase" id="RU003991"/>
    </source>
</evidence>
<dbReference type="Pfam" id="PF00717">
    <property type="entry name" value="Peptidase_S24"/>
    <property type="match status" value="1"/>
</dbReference>
<proteinExistence type="inferred from homology"/>
<dbReference type="EMBL" id="NSKE01000004">
    <property type="protein sequence ID" value="PAU94349.1"/>
    <property type="molecule type" value="Genomic_DNA"/>
</dbReference>
<dbReference type="SUPFAM" id="SSF51306">
    <property type="entry name" value="LexA/Signal peptidase"/>
    <property type="match status" value="1"/>
</dbReference>
<dbReference type="GO" id="GO:0016787">
    <property type="term" value="F:hydrolase activity"/>
    <property type="evidence" value="ECO:0007669"/>
    <property type="project" value="UniProtKB-KW"/>
</dbReference>
<evidence type="ECO:0000259" key="8">
    <source>
        <dbReference type="Pfam" id="PF00717"/>
    </source>
</evidence>
<evidence type="ECO:0000256" key="5">
    <source>
        <dbReference type="ARBA" id="ARBA00023204"/>
    </source>
</evidence>
<dbReference type="Gene3D" id="2.10.109.10">
    <property type="entry name" value="Umud Fragment, subunit A"/>
    <property type="match status" value="1"/>
</dbReference>
<dbReference type="InterPro" id="IPR006197">
    <property type="entry name" value="Peptidase_S24_LexA"/>
</dbReference>
<keyword evidence="4 7" id="KW-0068">Autocatalytic cleavage</keyword>
<name>A0A2A2GBX5_9BACT</name>
<dbReference type="GO" id="GO:0006281">
    <property type="term" value="P:DNA repair"/>
    <property type="evidence" value="ECO:0007669"/>
    <property type="project" value="UniProtKB-KW"/>
</dbReference>
<dbReference type="InterPro" id="IPR036286">
    <property type="entry name" value="LexA/Signal_pep-like_sf"/>
</dbReference>
<dbReference type="Proteomes" id="UP000218831">
    <property type="component" value="Unassembled WGS sequence"/>
</dbReference>
<sequence length="145" mass="16642">MKDFRITDIYSGNIDREPKQDANRFRKETGFPSPARDHFEKPLSLDDYIIKRPAATFFMRVKGDGLNKIGIFSDDILVIDRSITPRTNHLIVAILEGEMTVRKLIKEGSTAYIIKSDNSADKQKITNETDFEIWGVVTHAIHKYI</sequence>
<gene>
    <name evidence="9" type="ORF">CK503_05970</name>
</gene>
<evidence type="ECO:0000256" key="1">
    <source>
        <dbReference type="ARBA" id="ARBA00007484"/>
    </source>
</evidence>
<evidence type="ECO:0000256" key="3">
    <source>
        <dbReference type="ARBA" id="ARBA00022801"/>
    </source>
</evidence>
<comment type="similarity">
    <text evidence="1 7">Belongs to the peptidase S24 family.</text>
</comment>
<reference evidence="9 10" key="1">
    <citation type="submission" date="2017-08" db="EMBL/GenBank/DDBJ databases">
        <title>Aliifodinibius alkalisoli sp. nov., isolated from saline alkaline soil.</title>
        <authorList>
            <person name="Liu D."/>
            <person name="Zhang G."/>
        </authorList>
    </citation>
    <scope>NUCLEOTIDE SEQUENCE [LARGE SCALE GENOMIC DNA]</scope>
    <source>
        <strain evidence="9 10">WN023</strain>
    </source>
</reference>
<dbReference type="InterPro" id="IPR050077">
    <property type="entry name" value="LexA_repressor"/>
</dbReference>
<keyword evidence="10" id="KW-1185">Reference proteome</keyword>
<evidence type="ECO:0000256" key="6">
    <source>
        <dbReference type="ARBA" id="ARBA00023236"/>
    </source>
</evidence>
<dbReference type="RefSeq" id="WP_095605890.1">
    <property type="nucleotide sequence ID" value="NZ_NSKE01000004.1"/>
</dbReference>
<feature type="domain" description="Peptidase S24/S26A/S26B/S26C" evidence="8">
    <location>
        <begin position="28"/>
        <end position="137"/>
    </location>
</feature>
<evidence type="ECO:0000256" key="2">
    <source>
        <dbReference type="ARBA" id="ARBA00022763"/>
    </source>
</evidence>
<protein>
    <recommendedName>
        <fullName evidence="8">Peptidase S24/S26A/S26B/S26C domain-containing protein</fullName>
    </recommendedName>
</protein>
<dbReference type="PANTHER" id="PTHR33516">
    <property type="entry name" value="LEXA REPRESSOR"/>
    <property type="match status" value="1"/>
</dbReference>
<dbReference type="InterPro" id="IPR039418">
    <property type="entry name" value="LexA-like"/>
</dbReference>
<keyword evidence="5" id="KW-0234">DNA repair</keyword>
<dbReference type="CDD" id="cd06529">
    <property type="entry name" value="S24_LexA-like"/>
    <property type="match status" value="1"/>
</dbReference>
<dbReference type="OrthoDB" id="9787787at2"/>